<dbReference type="SUPFAM" id="SSF56219">
    <property type="entry name" value="DNase I-like"/>
    <property type="match status" value="1"/>
</dbReference>
<sequence length="220" mass="24391">MEKLKPLQNPVLEKTKGENRKTSHLKCIYINARSLGNKQEELELCAQSESYDIIGATATWWDNSHEWRIVMDGYGLFRKDRQGRRGGGGGATLYVRENLECIEINYSDCGSPIECSGSRSEGLSPRGILHTVGPLALGTKIQADANTDPPSVKEVSVCELLQGADPYKSMGPDNIHPRVLRELADIVARPLSIIFEKSWRSGDVPEDWKKANAPPSTRRA</sequence>
<dbReference type="GO" id="GO:0007508">
    <property type="term" value="P:larval heart development"/>
    <property type="evidence" value="ECO:0007669"/>
    <property type="project" value="TreeGrafter"/>
</dbReference>
<dbReference type="EMBL" id="JAUNZN010000025">
    <property type="protein sequence ID" value="KAK4808264.1"/>
    <property type="molecule type" value="Genomic_DNA"/>
</dbReference>
<keyword evidence="4" id="KW-1185">Reference proteome</keyword>
<proteinExistence type="predicted"/>
<dbReference type="InterPro" id="IPR036691">
    <property type="entry name" value="Endo/exonu/phosph_ase_sf"/>
</dbReference>
<dbReference type="EMBL" id="JAUNZN010000025">
    <property type="protein sequence ID" value="KAK4808274.1"/>
    <property type="molecule type" value="Genomic_DNA"/>
</dbReference>
<dbReference type="EMBL" id="JAUNZN010000025">
    <property type="protein sequence ID" value="KAK4808268.1"/>
    <property type="molecule type" value="Genomic_DNA"/>
</dbReference>
<gene>
    <name evidence="1" type="ORF">QYF61_020745</name>
    <name evidence="2" type="ORF">QYF61_020749</name>
    <name evidence="3" type="ORF">QYF61_020755</name>
</gene>
<evidence type="ECO:0000313" key="4">
    <source>
        <dbReference type="Proteomes" id="UP001333110"/>
    </source>
</evidence>
<organism evidence="2 4">
    <name type="scientific">Mycteria americana</name>
    <name type="common">Wood stork</name>
    <dbReference type="NCBI Taxonomy" id="33587"/>
    <lineage>
        <taxon>Eukaryota</taxon>
        <taxon>Metazoa</taxon>
        <taxon>Chordata</taxon>
        <taxon>Craniata</taxon>
        <taxon>Vertebrata</taxon>
        <taxon>Euteleostomi</taxon>
        <taxon>Archelosauria</taxon>
        <taxon>Archosauria</taxon>
        <taxon>Dinosauria</taxon>
        <taxon>Saurischia</taxon>
        <taxon>Theropoda</taxon>
        <taxon>Coelurosauria</taxon>
        <taxon>Aves</taxon>
        <taxon>Neognathae</taxon>
        <taxon>Neoaves</taxon>
        <taxon>Aequornithes</taxon>
        <taxon>Ciconiiformes</taxon>
        <taxon>Ciconiidae</taxon>
        <taxon>Mycteria</taxon>
    </lineage>
</organism>
<dbReference type="AlphaFoldDB" id="A0AAN7ND74"/>
<dbReference type="GO" id="GO:0061343">
    <property type="term" value="P:cell adhesion involved in heart morphogenesis"/>
    <property type="evidence" value="ECO:0007669"/>
    <property type="project" value="TreeGrafter"/>
</dbReference>
<dbReference type="Proteomes" id="UP001333110">
    <property type="component" value="Unassembled WGS sequence"/>
</dbReference>
<dbReference type="GO" id="GO:0031012">
    <property type="term" value="C:extracellular matrix"/>
    <property type="evidence" value="ECO:0007669"/>
    <property type="project" value="TreeGrafter"/>
</dbReference>
<comment type="caution">
    <text evidence="2">The sequence shown here is derived from an EMBL/GenBank/DDBJ whole genome shotgun (WGS) entry which is preliminary data.</text>
</comment>
<evidence type="ECO:0000313" key="1">
    <source>
        <dbReference type="EMBL" id="KAK4808264.1"/>
    </source>
</evidence>
<dbReference type="Gene3D" id="3.60.10.10">
    <property type="entry name" value="Endonuclease/exonuclease/phosphatase"/>
    <property type="match status" value="1"/>
</dbReference>
<evidence type="ECO:0000313" key="3">
    <source>
        <dbReference type="EMBL" id="KAK4808274.1"/>
    </source>
</evidence>
<dbReference type="PANTHER" id="PTHR33395:SF22">
    <property type="entry name" value="REVERSE TRANSCRIPTASE DOMAIN-CONTAINING PROTEIN"/>
    <property type="match status" value="1"/>
</dbReference>
<accession>A0AAN7ND74</accession>
<evidence type="ECO:0008006" key="5">
    <source>
        <dbReference type="Google" id="ProtNLM"/>
    </source>
</evidence>
<evidence type="ECO:0000313" key="2">
    <source>
        <dbReference type="EMBL" id="KAK4808268.1"/>
    </source>
</evidence>
<name>A0AAN7ND74_MYCAM</name>
<protein>
    <recommendedName>
        <fullName evidence="5">RNA-directed DNA polymerase from mobile element jockey</fullName>
    </recommendedName>
</protein>
<reference evidence="2 4" key="1">
    <citation type="journal article" date="2023" name="J. Hered.">
        <title>Chromosome-level genome of the wood stork (Mycteria americana) provides insight into avian chromosome evolution.</title>
        <authorList>
            <person name="Flamio R. Jr."/>
            <person name="Ramstad K.M."/>
        </authorList>
    </citation>
    <scope>NUCLEOTIDE SEQUENCE [LARGE SCALE GENOMIC DNA]</scope>
    <source>
        <strain evidence="2">JAX WOST 10</strain>
    </source>
</reference>
<dbReference type="PANTHER" id="PTHR33395">
    <property type="entry name" value="TRANSCRIPTASE, PUTATIVE-RELATED-RELATED"/>
    <property type="match status" value="1"/>
</dbReference>